<evidence type="ECO:0000313" key="1">
    <source>
        <dbReference type="EMBL" id="ORX44408.1"/>
    </source>
</evidence>
<keyword evidence="2" id="KW-1185">Reference proteome</keyword>
<name>A0A1X2G433_9FUNG</name>
<sequence length="129" mass="14592">MEVDQDKPWTTVGLSYQQVLKKNMKTAEGAVPRPLTKRTNNGSKQRMELKTIYEDDNYRKINLTTTAEMLMMNALTPGAVVFELNTNDVNLKPISRPHIACATTEPLPVTQYLLVTVRGLCYDSPFFPI</sequence>
<reference evidence="1 2" key="1">
    <citation type="submission" date="2016-07" db="EMBL/GenBank/DDBJ databases">
        <title>Pervasive Adenine N6-methylation of Active Genes in Fungi.</title>
        <authorList>
            <consortium name="DOE Joint Genome Institute"/>
            <person name="Mondo S.J."/>
            <person name="Dannebaum R.O."/>
            <person name="Kuo R.C."/>
            <person name="Labutti K."/>
            <person name="Haridas S."/>
            <person name="Kuo A."/>
            <person name="Salamov A."/>
            <person name="Ahrendt S.R."/>
            <person name="Lipzen A."/>
            <person name="Sullivan W."/>
            <person name="Andreopoulos W.B."/>
            <person name="Clum A."/>
            <person name="Lindquist E."/>
            <person name="Daum C."/>
            <person name="Ramamoorthy G.K."/>
            <person name="Gryganskyi A."/>
            <person name="Culley D."/>
            <person name="Magnuson J.K."/>
            <person name="James T.Y."/>
            <person name="O'Malley M.A."/>
            <person name="Stajich J.E."/>
            <person name="Spatafora J.W."/>
            <person name="Visel A."/>
            <person name="Grigoriev I.V."/>
        </authorList>
    </citation>
    <scope>NUCLEOTIDE SEQUENCE [LARGE SCALE GENOMIC DNA]</scope>
    <source>
        <strain evidence="1 2">NRRL 3301</strain>
    </source>
</reference>
<accession>A0A1X2G433</accession>
<organism evidence="1 2">
    <name type="scientific">Hesseltinella vesiculosa</name>
    <dbReference type="NCBI Taxonomy" id="101127"/>
    <lineage>
        <taxon>Eukaryota</taxon>
        <taxon>Fungi</taxon>
        <taxon>Fungi incertae sedis</taxon>
        <taxon>Mucoromycota</taxon>
        <taxon>Mucoromycotina</taxon>
        <taxon>Mucoromycetes</taxon>
        <taxon>Mucorales</taxon>
        <taxon>Cunninghamellaceae</taxon>
        <taxon>Hesseltinella</taxon>
    </lineage>
</organism>
<evidence type="ECO:0000313" key="2">
    <source>
        <dbReference type="Proteomes" id="UP000242146"/>
    </source>
</evidence>
<gene>
    <name evidence="1" type="ORF">DM01DRAFT_1340380</name>
</gene>
<dbReference type="AlphaFoldDB" id="A0A1X2G433"/>
<dbReference type="EMBL" id="MCGT01000048">
    <property type="protein sequence ID" value="ORX44408.1"/>
    <property type="molecule type" value="Genomic_DNA"/>
</dbReference>
<protein>
    <submittedName>
        <fullName evidence="1">Uncharacterized protein</fullName>
    </submittedName>
</protein>
<proteinExistence type="predicted"/>
<comment type="caution">
    <text evidence="1">The sequence shown here is derived from an EMBL/GenBank/DDBJ whole genome shotgun (WGS) entry which is preliminary data.</text>
</comment>
<dbReference type="Proteomes" id="UP000242146">
    <property type="component" value="Unassembled WGS sequence"/>
</dbReference>